<evidence type="ECO:0000313" key="4">
    <source>
        <dbReference type="Proteomes" id="UP000000768"/>
    </source>
</evidence>
<dbReference type="InParanoid" id="A0A1Z5RC98"/>
<feature type="chain" id="PRO_5012509617" description="Secreted protein" evidence="2">
    <location>
        <begin position="29"/>
        <end position="108"/>
    </location>
</feature>
<gene>
    <name evidence="3" type="ORF">SORBI_3006G049633</name>
</gene>
<organism evidence="3 4">
    <name type="scientific">Sorghum bicolor</name>
    <name type="common">Sorghum</name>
    <name type="synonym">Sorghum vulgare</name>
    <dbReference type="NCBI Taxonomy" id="4558"/>
    <lineage>
        <taxon>Eukaryota</taxon>
        <taxon>Viridiplantae</taxon>
        <taxon>Streptophyta</taxon>
        <taxon>Embryophyta</taxon>
        <taxon>Tracheophyta</taxon>
        <taxon>Spermatophyta</taxon>
        <taxon>Magnoliopsida</taxon>
        <taxon>Liliopsida</taxon>
        <taxon>Poales</taxon>
        <taxon>Poaceae</taxon>
        <taxon>PACMAD clade</taxon>
        <taxon>Panicoideae</taxon>
        <taxon>Andropogonodae</taxon>
        <taxon>Andropogoneae</taxon>
        <taxon>Sorghinae</taxon>
        <taxon>Sorghum</taxon>
    </lineage>
</organism>
<feature type="compositionally biased region" description="Basic and acidic residues" evidence="1">
    <location>
        <begin position="71"/>
        <end position="83"/>
    </location>
</feature>
<dbReference type="EMBL" id="CM000765">
    <property type="protein sequence ID" value="OQU81380.1"/>
    <property type="molecule type" value="Genomic_DNA"/>
</dbReference>
<feature type="region of interest" description="Disordered" evidence="1">
    <location>
        <begin position="70"/>
        <end position="95"/>
    </location>
</feature>
<protein>
    <recommendedName>
        <fullName evidence="5">Secreted protein</fullName>
    </recommendedName>
</protein>
<evidence type="ECO:0000256" key="2">
    <source>
        <dbReference type="SAM" id="SignalP"/>
    </source>
</evidence>
<name>A0A1Z5RC98_SORBI</name>
<dbReference type="Gramene" id="OQU81380">
    <property type="protein sequence ID" value="OQU81380"/>
    <property type="gene ID" value="SORBI_3006G049633"/>
</dbReference>
<reference evidence="3 4" key="1">
    <citation type="journal article" date="2009" name="Nature">
        <title>The Sorghum bicolor genome and the diversification of grasses.</title>
        <authorList>
            <person name="Paterson A.H."/>
            <person name="Bowers J.E."/>
            <person name="Bruggmann R."/>
            <person name="Dubchak I."/>
            <person name="Grimwood J."/>
            <person name="Gundlach H."/>
            <person name="Haberer G."/>
            <person name="Hellsten U."/>
            <person name="Mitros T."/>
            <person name="Poliakov A."/>
            <person name="Schmutz J."/>
            <person name="Spannagl M."/>
            <person name="Tang H."/>
            <person name="Wang X."/>
            <person name="Wicker T."/>
            <person name="Bharti A.K."/>
            <person name="Chapman J."/>
            <person name="Feltus F.A."/>
            <person name="Gowik U."/>
            <person name="Grigoriev I.V."/>
            <person name="Lyons E."/>
            <person name="Maher C.A."/>
            <person name="Martis M."/>
            <person name="Narechania A."/>
            <person name="Otillar R.P."/>
            <person name="Penning B.W."/>
            <person name="Salamov A.A."/>
            <person name="Wang Y."/>
            <person name="Zhang L."/>
            <person name="Carpita N.C."/>
            <person name="Freeling M."/>
            <person name="Gingle A.R."/>
            <person name="Hash C.T."/>
            <person name="Keller B."/>
            <person name="Klein P."/>
            <person name="Kresovich S."/>
            <person name="McCann M.C."/>
            <person name="Ming R."/>
            <person name="Peterson D.G."/>
            <person name="Mehboob-ur-Rahman"/>
            <person name="Ware D."/>
            <person name="Westhoff P."/>
            <person name="Mayer K.F."/>
            <person name="Messing J."/>
            <person name="Rokhsar D.S."/>
        </authorList>
    </citation>
    <scope>NUCLEOTIDE SEQUENCE [LARGE SCALE GENOMIC DNA]</scope>
    <source>
        <strain evidence="4">cv. BTx623</strain>
    </source>
</reference>
<accession>A0A1Z5RC98</accession>
<feature type="signal peptide" evidence="2">
    <location>
        <begin position="1"/>
        <end position="28"/>
    </location>
</feature>
<keyword evidence="2" id="KW-0732">Signal</keyword>
<evidence type="ECO:0008006" key="5">
    <source>
        <dbReference type="Google" id="ProtNLM"/>
    </source>
</evidence>
<evidence type="ECO:0000256" key="1">
    <source>
        <dbReference type="SAM" id="MobiDB-lite"/>
    </source>
</evidence>
<reference evidence="4" key="2">
    <citation type="journal article" date="2018" name="Plant J.">
        <title>The Sorghum bicolor reference genome: improved assembly, gene annotations, a transcriptome atlas, and signatures of genome organization.</title>
        <authorList>
            <person name="McCormick R.F."/>
            <person name="Truong S.K."/>
            <person name="Sreedasyam A."/>
            <person name="Jenkins J."/>
            <person name="Shu S."/>
            <person name="Sims D."/>
            <person name="Kennedy M."/>
            <person name="Amirebrahimi M."/>
            <person name="Weers B.D."/>
            <person name="McKinley B."/>
            <person name="Mattison A."/>
            <person name="Morishige D.T."/>
            <person name="Grimwood J."/>
            <person name="Schmutz J."/>
            <person name="Mullet J.E."/>
        </authorList>
    </citation>
    <scope>NUCLEOTIDE SEQUENCE [LARGE SCALE GENOMIC DNA]</scope>
    <source>
        <strain evidence="4">cv. BTx623</strain>
    </source>
</reference>
<evidence type="ECO:0000313" key="3">
    <source>
        <dbReference type="EMBL" id="OQU81380.1"/>
    </source>
</evidence>
<keyword evidence="4" id="KW-1185">Reference proteome</keyword>
<proteinExistence type="predicted"/>
<sequence>MRSLSFLVTAMERSIALWLGSSLSHAMALVVEPQHCCSKNHLLRRWGWWSGERVGAGPCAHHVARCRSPRRHAEGERMSHGAHDQAASGVRGRVDDGVGGRGIHGGIL</sequence>
<dbReference type="AlphaFoldDB" id="A0A1Z5RC98"/>
<dbReference type="Proteomes" id="UP000000768">
    <property type="component" value="Chromosome 6"/>
</dbReference>